<name>A0A0F9KGX6_9ZZZZ</name>
<comment type="caution">
    <text evidence="1">The sequence shown here is derived from an EMBL/GenBank/DDBJ whole genome shotgun (WGS) entry which is preliminary data.</text>
</comment>
<evidence type="ECO:0000313" key="1">
    <source>
        <dbReference type="EMBL" id="KKM73986.1"/>
    </source>
</evidence>
<protein>
    <submittedName>
        <fullName evidence="1">Uncharacterized protein</fullName>
    </submittedName>
</protein>
<sequence length="157" mass="17534">MYYGKSYERYLKDVQARHPRAYTLWTVPDEEKLHFMVSTGCYSVGMIGRVLQRQDSAIICRLEKLGLPVPGQEKVTPKKLVKKFLAIKVMPNGDIVPINGVCSGGTRESMIAYALDNVTPGDAARLYLIEQNSGLFDDTIKIVEIAQRTGWALKGVI</sequence>
<proteinExistence type="predicted"/>
<dbReference type="AlphaFoldDB" id="A0A0F9KGX6"/>
<gene>
    <name evidence="1" type="ORF">LCGC14_1404940</name>
</gene>
<dbReference type="EMBL" id="LAZR01009213">
    <property type="protein sequence ID" value="KKM73986.1"/>
    <property type="molecule type" value="Genomic_DNA"/>
</dbReference>
<accession>A0A0F9KGX6</accession>
<reference evidence="1" key="1">
    <citation type="journal article" date="2015" name="Nature">
        <title>Complex archaea that bridge the gap between prokaryotes and eukaryotes.</title>
        <authorList>
            <person name="Spang A."/>
            <person name="Saw J.H."/>
            <person name="Jorgensen S.L."/>
            <person name="Zaremba-Niedzwiedzka K."/>
            <person name="Martijn J."/>
            <person name="Lind A.E."/>
            <person name="van Eijk R."/>
            <person name="Schleper C."/>
            <person name="Guy L."/>
            <person name="Ettema T.J."/>
        </authorList>
    </citation>
    <scope>NUCLEOTIDE SEQUENCE</scope>
</reference>
<organism evidence="1">
    <name type="scientific">marine sediment metagenome</name>
    <dbReference type="NCBI Taxonomy" id="412755"/>
    <lineage>
        <taxon>unclassified sequences</taxon>
        <taxon>metagenomes</taxon>
        <taxon>ecological metagenomes</taxon>
    </lineage>
</organism>